<gene>
    <name evidence="2" type="ORF">MB2181_05870</name>
</gene>
<dbReference type="InterPro" id="IPR019587">
    <property type="entry name" value="Polyketide_cyclase/dehydratase"/>
</dbReference>
<dbReference type="EMBL" id="AAUX01000001">
    <property type="protein sequence ID" value="EAV47581.1"/>
    <property type="molecule type" value="Genomic_DNA"/>
</dbReference>
<dbReference type="Gene3D" id="3.30.530.20">
    <property type="match status" value="1"/>
</dbReference>
<dbReference type="AlphaFoldDB" id="A0P7S1"/>
<dbReference type="CDD" id="cd07821">
    <property type="entry name" value="PYR_PYL_RCAR_like"/>
    <property type="match status" value="1"/>
</dbReference>
<comment type="caution">
    <text evidence="2">The sequence shown here is derived from an EMBL/GenBank/DDBJ whole genome shotgun (WGS) entry which is preliminary data.</text>
</comment>
<sequence length="173" mass="19343">MNKFILFLVTLIFSASVLAHGPTPQKVQESVTVNVSPEKAWELVKDFGAISTWLSSAKVTKIEKRGEDTYRIITLESGDKLDEKLRSTDEDLKKIRWEITKGNVPFTDFNAYMIVSKGSNDNESVIQWTARFYRVYKLNPPIPEGQDDATAKAAVQGFVDSGLAGLKKVLESK</sequence>
<evidence type="ECO:0000313" key="3">
    <source>
        <dbReference type="Proteomes" id="UP000054262"/>
    </source>
</evidence>
<dbReference type="Pfam" id="PF10604">
    <property type="entry name" value="Polyketide_cyc2"/>
    <property type="match status" value="1"/>
</dbReference>
<proteinExistence type="predicted"/>
<dbReference type="Proteomes" id="UP000054262">
    <property type="component" value="Unassembled WGS sequence"/>
</dbReference>
<reference evidence="2 3" key="1">
    <citation type="submission" date="2006-11" db="EMBL/GenBank/DDBJ databases">
        <authorList>
            <person name="Giovannoni S."/>
            <person name="Vergin K."/>
            <person name="Ferriera S."/>
            <person name="Johnson J."/>
            <person name="Kravitz S."/>
            <person name="Beeson K."/>
            <person name="Sutton G."/>
            <person name="Rogers Y.-H."/>
            <person name="Friedman R."/>
            <person name="Frazier M."/>
            <person name="Venter J.C."/>
        </authorList>
    </citation>
    <scope>NUCLEOTIDE SEQUENCE [LARGE SCALE GENOMIC DNA]</scope>
    <source>
        <strain evidence="2 3">HTCC2181</strain>
    </source>
</reference>
<dbReference type="PANTHER" id="PTHR39332">
    <property type="entry name" value="BLL4707 PROTEIN"/>
    <property type="match status" value="1"/>
</dbReference>
<feature type="signal peptide" evidence="1">
    <location>
        <begin position="1"/>
        <end position="19"/>
    </location>
</feature>
<evidence type="ECO:0000313" key="2">
    <source>
        <dbReference type="EMBL" id="EAV47581.1"/>
    </source>
</evidence>
<accession>A0P7S1</accession>
<evidence type="ECO:0000256" key="1">
    <source>
        <dbReference type="SAM" id="SignalP"/>
    </source>
</evidence>
<keyword evidence="1" id="KW-0732">Signal</keyword>
<feature type="chain" id="PRO_5002628091" evidence="1">
    <location>
        <begin position="20"/>
        <end position="173"/>
    </location>
</feature>
<dbReference type="OrthoDB" id="1364128at2"/>
<protein>
    <submittedName>
        <fullName evidence="2">MxaD protein, putative</fullName>
    </submittedName>
</protein>
<dbReference type="SUPFAM" id="SSF55961">
    <property type="entry name" value="Bet v1-like"/>
    <property type="match status" value="1"/>
</dbReference>
<dbReference type="PANTHER" id="PTHR39332:SF7">
    <property type="entry name" value="SRPBCC FAMILY PROTEIN"/>
    <property type="match status" value="1"/>
</dbReference>
<dbReference type="InterPro" id="IPR023393">
    <property type="entry name" value="START-like_dom_sf"/>
</dbReference>
<name>A0P7S1_9PROT</name>
<keyword evidence="3" id="KW-1185">Reference proteome</keyword>
<organism evidence="2 3">
    <name type="scientific">Methylophilales bacterium HTCC2181</name>
    <dbReference type="NCBI Taxonomy" id="383631"/>
    <lineage>
        <taxon>Bacteria</taxon>
        <taxon>Pseudomonadati</taxon>
        <taxon>Pseudomonadota</taxon>
        <taxon>Betaproteobacteria</taxon>
        <taxon>Nitrosomonadales</taxon>
        <taxon>OM43 clade</taxon>
    </lineage>
</organism>